<dbReference type="OMA" id="VVNINAW"/>
<gene>
    <name evidence="1" type="ORF">AURDEDRAFT_43488</name>
</gene>
<evidence type="ECO:0000313" key="1">
    <source>
        <dbReference type="EMBL" id="EJD35313.1"/>
    </source>
</evidence>
<proteinExistence type="predicted"/>
<accession>J0LEM7</accession>
<dbReference type="KEGG" id="adl:AURDEDRAFT_43488"/>
<reference evidence="2" key="1">
    <citation type="journal article" date="2012" name="Science">
        <title>The Paleozoic origin of enzymatic lignin decomposition reconstructed from 31 fungal genomes.</title>
        <authorList>
            <person name="Floudas D."/>
            <person name="Binder M."/>
            <person name="Riley R."/>
            <person name="Barry K."/>
            <person name="Blanchette R.A."/>
            <person name="Henrissat B."/>
            <person name="Martinez A.T."/>
            <person name="Otillar R."/>
            <person name="Spatafora J.W."/>
            <person name="Yadav J.S."/>
            <person name="Aerts A."/>
            <person name="Benoit I."/>
            <person name="Boyd A."/>
            <person name="Carlson A."/>
            <person name="Copeland A."/>
            <person name="Coutinho P.M."/>
            <person name="de Vries R.P."/>
            <person name="Ferreira P."/>
            <person name="Findley K."/>
            <person name="Foster B."/>
            <person name="Gaskell J."/>
            <person name="Glotzer D."/>
            <person name="Gorecki P."/>
            <person name="Heitman J."/>
            <person name="Hesse C."/>
            <person name="Hori C."/>
            <person name="Igarashi K."/>
            <person name="Jurgens J.A."/>
            <person name="Kallen N."/>
            <person name="Kersten P."/>
            <person name="Kohler A."/>
            <person name="Kuees U."/>
            <person name="Kumar T.K.A."/>
            <person name="Kuo A."/>
            <person name="LaButti K."/>
            <person name="Larrondo L.F."/>
            <person name="Lindquist E."/>
            <person name="Ling A."/>
            <person name="Lombard V."/>
            <person name="Lucas S."/>
            <person name="Lundell T."/>
            <person name="Martin R."/>
            <person name="McLaughlin D.J."/>
            <person name="Morgenstern I."/>
            <person name="Morin E."/>
            <person name="Murat C."/>
            <person name="Nagy L.G."/>
            <person name="Nolan M."/>
            <person name="Ohm R.A."/>
            <person name="Patyshakuliyeva A."/>
            <person name="Rokas A."/>
            <person name="Ruiz-Duenas F.J."/>
            <person name="Sabat G."/>
            <person name="Salamov A."/>
            <person name="Samejima M."/>
            <person name="Schmutz J."/>
            <person name="Slot J.C."/>
            <person name="St John F."/>
            <person name="Stenlid J."/>
            <person name="Sun H."/>
            <person name="Sun S."/>
            <person name="Syed K."/>
            <person name="Tsang A."/>
            <person name="Wiebenga A."/>
            <person name="Young D."/>
            <person name="Pisabarro A."/>
            <person name="Eastwood D.C."/>
            <person name="Martin F."/>
            <person name="Cullen D."/>
            <person name="Grigoriev I.V."/>
            <person name="Hibbett D.S."/>
        </authorList>
    </citation>
    <scope>NUCLEOTIDE SEQUENCE [LARGE SCALE GENOMIC DNA]</scope>
    <source>
        <strain evidence="2">TFB10046</strain>
    </source>
</reference>
<evidence type="ECO:0000313" key="2">
    <source>
        <dbReference type="Proteomes" id="UP000006514"/>
    </source>
</evidence>
<evidence type="ECO:0008006" key="3">
    <source>
        <dbReference type="Google" id="ProtNLM"/>
    </source>
</evidence>
<dbReference type="eggNOG" id="ENOG502SCY7">
    <property type="taxonomic scope" value="Eukaryota"/>
</dbReference>
<sequence length="202" mass="22906">LRRSQIRGYSIPGLAEKLIATLYADDTTVYLSEHDRYGDLLLILDSWCRAAGARFNIRKTEIIPLGIESFRATLIQTRRMSAQDDPLPNQVRIARDGEGTRILGTWPGNKVVNINAWSVVEEKIQERLACWERLHPSILGRSIISQAIIGGCSQYLTAAQGMPAAVERRLEKLTLDFYWQDAKRHPINMDTLRMRPEDGGMN</sequence>
<feature type="non-terminal residue" evidence="1">
    <location>
        <position position="202"/>
    </location>
</feature>
<name>J0LEM7_AURST</name>
<dbReference type="Proteomes" id="UP000006514">
    <property type="component" value="Unassembled WGS sequence"/>
</dbReference>
<keyword evidence="2" id="KW-1185">Reference proteome</keyword>
<dbReference type="AlphaFoldDB" id="J0LEM7"/>
<dbReference type="EMBL" id="JH687895">
    <property type="protein sequence ID" value="EJD35313.1"/>
    <property type="molecule type" value="Genomic_DNA"/>
</dbReference>
<organism evidence="1 2">
    <name type="scientific">Auricularia subglabra (strain TFB-10046 / SS5)</name>
    <name type="common">White-rot fungus</name>
    <name type="synonym">Auricularia delicata (strain TFB10046)</name>
    <dbReference type="NCBI Taxonomy" id="717982"/>
    <lineage>
        <taxon>Eukaryota</taxon>
        <taxon>Fungi</taxon>
        <taxon>Dikarya</taxon>
        <taxon>Basidiomycota</taxon>
        <taxon>Agaricomycotina</taxon>
        <taxon>Agaricomycetes</taxon>
        <taxon>Auriculariales</taxon>
        <taxon>Auriculariaceae</taxon>
        <taxon>Auricularia</taxon>
    </lineage>
</organism>
<feature type="non-terminal residue" evidence="1">
    <location>
        <position position="1"/>
    </location>
</feature>
<dbReference type="OrthoDB" id="2205812at2759"/>
<dbReference type="InParanoid" id="J0LEM7"/>
<protein>
    <recommendedName>
        <fullName evidence="3">Reverse transcriptase domain-containing protein</fullName>
    </recommendedName>
</protein>